<reference evidence="2 3" key="1">
    <citation type="submission" date="2021-05" db="EMBL/GenBank/DDBJ databases">
        <title>Molecular characterization for Shewanella algae harboring chromosomal blaOXA-55-like strains isolated from clinical and environment sample.</title>
        <authorList>
            <person name="Ohama Y."/>
            <person name="Aoki K."/>
            <person name="Harada S."/>
            <person name="Moriya K."/>
            <person name="Ishii Y."/>
            <person name="Tateda K."/>
        </authorList>
    </citation>
    <scope>NUCLEOTIDE SEQUENCE [LARGE SCALE GENOMIC DNA]</scope>
    <source>
        <strain evidence="2 3">MBTL60-118</strain>
    </source>
</reference>
<dbReference type="PANTHER" id="PTHR34351">
    <property type="entry name" value="SLR1927 PROTEIN-RELATED"/>
    <property type="match status" value="1"/>
</dbReference>
<sequence>MTSMDLNQTTDTVYQRWWKSWLSRRLPPQNRVTLAHKSIFILPTGFGLIWLLLVVLLFLFGTNYQNNLVIALSLLLLSLFNTCIIYSYRNLAGMTLEAKTGPHVYAGQTVLYPVYLSANQVQHQVTLSYGDNETQTVANVTDKAVQTLVPFASQRRGWTHPGRLKVESRYPLGLCRAWSNVDLDNAQIVFATPIASVTQLHQHLQDGTTEQPLRGRSTQGVEEFKGLKPYVFGESLHQIAWKQLAQGRGMLTKEFEQPLSAPTWLTFNDKHPDLELQLSELTWSVDQLSEQEQAFGLVLPNQTYMPATGQHHRLASLKAIATIDHISTKGNLG</sequence>
<feature type="transmembrane region" description="Helical" evidence="1">
    <location>
        <begin position="39"/>
        <end position="62"/>
    </location>
</feature>
<gene>
    <name evidence="2" type="ORF">TUM3794_24610</name>
</gene>
<comment type="caution">
    <text evidence="2">The sequence shown here is derived from an EMBL/GenBank/DDBJ whole genome shotgun (WGS) entry which is preliminary data.</text>
</comment>
<keyword evidence="3" id="KW-1185">Reference proteome</keyword>
<dbReference type="EMBL" id="BPEU01000017">
    <property type="protein sequence ID" value="GIU42092.1"/>
    <property type="molecule type" value="Genomic_DNA"/>
</dbReference>
<dbReference type="PANTHER" id="PTHR34351:SF1">
    <property type="entry name" value="SLR1927 PROTEIN"/>
    <property type="match status" value="1"/>
</dbReference>
<protein>
    <submittedName>
        <fullName evidence="2">DUF58 domain-containing protein</fullName>
    </submittedName>
</protein>
<accession>A0ABQ4P3P4</accession>
<dbReference type="Proteomes" id="UP000773469">
    <property type="component" value="Unassembled WGS sequence"/>
</dbReference>
<evidence type="ECO:0000313" key="2">
    <source>
        <dbReference type="EMBL" id="GIU42092.1"/>
    </source>
</evidence>
<keyword evidence="1" id="KW-0812">Transmembrane</keyword>
<organism evidence="2 3">
    <name type="scientific">Shewanella colwelliana</name>
    <name type="common">Alteromonas colwelliana</name>
    <dbReference type="NCBI Taxonomy" id="23"/>
    <lineage>
        <taxon>Bacteria</taxon>
        <taxon>Pseudomonadati</taxon>
        <taxon>Pseudomonadota</taxon>
        <taxon>Gammaproteobacteria</taxon>
        <taxon>Alteromonadales</taxon>
        <taxon>Shewanellaceae</taxon>
        <taxon>Shewanella</taxon>
    </lineage>
</organism>
<feature type="transmembrane region" description="Helical" evidence="1">
    <location>
        <begin position="68"/>
        <end position="88"/>
    </location>
</feature>
<evidence type="ECO:0000313" key="3">
    <source>
        <dbReference type="Proteomes" id="UP000773469"/>
    </source>
</evidence>
<keyword evidence="1" id="KW-0472">Membrane</keyword>
<proteinExistence type="predicted"/>
<keyword evidence="1" id="KW-1133">Transmembrane helix</keyword>
<evidence type="ECO:0000256" key="1">
    <source>
        <dbReference type="SAM" id="Phobius"/>
    </source>
</evidence>
<name>A0ABQ4P3P4_SHECO</name>